<accession>A0AAE1AYK8</accession>
<dbReference type="EMBL" id="JAWDGP010000898">
    <property type="protein sequence ID" value="KAK3796278.1"/>
    <property type="molecule type" value="Genomic_DNA"/>
</dbReference>
<sequence length="171" mass="19371">MNDWMLMQGRMGPSHTPVMYSGMQGFQAMPSVETTEDARDNPYDEAFQKSYTDLTHQIAYRYPNPGLPRIRQGAIGGTWRHIKEVLGHHGSRVCFVDGLVSVYDTDRFSEALQPPLPYQGKYVQPPFAPTQAEHAANGRRAVVLPSLETDVQRKVRIASSTPRHRGHYLFK</sequence>
<comment type="caution">
    <text evidence="1">The sequence shown here is derived from an EMBL/GenBank/DDBJ whole genome shotgun (WGS) entry which is preliminary data.</text>
</comment>
<organism evidence="1 2">
    <name type="scientific">Elysia crispata</name>
    <name type="common">lettuce slug</name>
    <dbReference type="NCBI Taxonomy" id="231223"/>
    <lineage>
        <taxon>Eukaryota</taxon>
        <taxon>Metazoa</taxon>
        <taxon>Spiralia</taxon>
        <taxon>Lophotrochozoa</taxon>
        <taxon>Mollusca</taxon>
        <taxon>Gastropoda</taxon>
        <taxon>Heterobranchia</taxon>
        <taxon>Euthyneura</taxon>
        <taxon>Panpulmonata</taxon>
        <taxon>Sacoglossa</taxon>
        <taxon>Placobranchoidea</taxon>
        <taxon>Plakobranchidae</taxon>
        <taxon>Elysia</taxon>
    </lineage>
</organism>
<name>A0AAE1AYK8_9GAST</name>
<gene>
    <name evidence="1" type="ORF">RRG08_041592</name>
</gene>
<evidence type="ECO:0000313" key="1">
    <source>
        <dbReference type="EMBL" id="KAK3796278.1"/>
    </source>
</evidence>
<evidence type="ECO:0000313" key="2">
    <source>
        <dbReference type="Proteomes" id="UP001283361"/>
    </source>
</evidence>
<protein>
    <submittedName>
        <fullName evidence="1">Uncharacterized protein</fullName>
    </submittedName>
</protein>
<keyword evidence="2" id="KW-1185">Reference proteome</keyword>
<dbReference type="Proteomes" id="UP001283361">
    <property type="component" value="Unassembled WGS sequence"/>
</dbReference>
<proteinExistence type="predicted"/>
<reference evidence="1" key="1">
    <citation type="journal article" date="2023" name="G3 (Bethesda)">
        <title>A reference genome for the long-term kleptoplast-retaining sea slug Elysia crispata morphotype clarki.</title>
        <authorList>
            <person name="Eastman K.E."/>
            <person name="Pendleton A.L."/>
            <person name="Shaikh M.A."/>
            <person name="Suttiyut T."/>
            <person name="Ogas R."/>
            <person name="Tomko P."/>
            <person name="Gavelis G."/>
            <person name="Widhalm J.R."/>
            <person name="Wisecaver J.H."/>
        </authorList>
    </citation>
    <scope>NUCLEOTIDE SEQUENCE</scope>
    <source>
        <strain evidence="1">ECLA1</strain>
    </source>
</reference>
<dbReference type="AlphaFoldDB" id="A0AAE1AYK8"/>